<dbReference type="InterPro" id="IPR012910">
    <property type="entry name" value="Plug_dom"/>
</dbReference>
<evidence type="ECO:0000259" key="9">
    <source>
        <dbReference type="Pfam" id="PF07715"/>
    </source>
</evidence>
<dbReference type="AlphaFoldDB" id="A0A9X1QZE8"/>
<dbReference type="PROSITE" id="PS52016">
    <property type="entry name" value="TONB_DEPENDENT_REC_3"/>
    <property type="match status" value="1"/>
</dbReference>
<evidence type="ECO:0000256" key="7">
    <source>
        <dbReference type="ARBA" id="ARBA00023237"/>
    </source>
</evidence>
<keyword evidence="7 8" id="KW-0998">Cell outer membrane</keyword>
<evidence type="ECO:0000256" key="6">
    <source>
        <dbReference type="ARBA" id="ARBA00023136"/>
    </source>
</evidence>
<evidence type="ECO:0000313" key="10">
    <source>
        <dbReference type="EMBL" id="MCG2419384.1"/>
    </source>
</evidence>
<evidence type="ECO:0000256" key="8">
    <source>
        <dbReference type="PROSITE-ProRule" id="PRU01360"/>
    </source>
</evidence>
<name>A0A9X1QZE8_9FLAO</name>
<feature type="domain" description="TonB-dependent receptor plug" evidence="9">
    <location>
        <begin position="124"/>
        <end position="249"/>
    </location>
</feature>
<evidence type="ECO:0000313" key="11">
    <source>
        <dbReference type="Proteomes" id="UP001139461"/>
    </source>
</evidence>
<organism evidence="10 11">
    <name type="scientific">Aequorivita vitellina</name>
    <dbReference type="NCBI Taxonomy" id="2874475"/>
    <lineage>
        <taxon>Bacteria</taxon>
        <taxon>Pseudomonadati</taxon>
        <taxon>Bacteroidota</taxon>
        <taxon>Flavobacteriia</taxon>
        <taxon>Flavobacteriales</taxon>
        <taxon>Flavobacteriaceae</taxon>
        <taxon>Aequorivita</taxon>
    </lineage>
</organism>
<dbReference type="PANTHER" id="PTHR30069">
    <property type="entry name" value="TONB-DEPENDENT OUTER MEMBRANE RECEPTOR"/>
    <property type="match status" value="1"/>
</dbReference>
<dbReference type="Pfam" id="PF07715">
    <property type="entry name" value="Plug"/>
    <property type="match status" value="1"/>
</dbReference>
<gene>
    <name evidence="10" type="ORF">K8089_10145</name>
</gene>
<dbReference type="Gene3D" id="2.60.40.1120">
    <property type="entry name" value="Carboxypeptidase-like, regulatory domain"/>
    <property type="match status" value="1"/>
</dbReference>
<dbReference type="InterPro" id="IPR036942">
    <property type="entry name" value="Beta-barrel_TonB_sf"/>
</dbReference>
<keyword evidence="11" id="KW-1185">Reference proteome</keyword>
<dbReference type="InterPro" id="IPR008969">
    <property type="entry name" value="CarboxyPept-like_regulatory"/>
</dbReference>
<dbReference type="InterPro" id="IPR023996">
    <property type="entry name" value="TonB-dep_OMP_SusC/RagA"/>
</dbReference>
<comment type="subcellular location">
    <subcellularLocation>
        <location evidence="1 8">Cell outer membrane</location>
        <topology evidence="1 8">Multi-pass membrane protein</topology>
    </subcellularLocation>
</comment>
<dbReference type="NCBIfam" id="TIGR04057">
    <property type="entry name" value="SusC_RagA_signa"/>
    <property type="match status" value="1"/>
</dbReference>
<evidence type="ECO:0000256" key="3">
    <source>
        <dbReference type="ARBA" id="ARBA00022452"/>
    </source>
</evidence>
<evidence type="ECO:0000256" key="1">
    <source>
        <dbReference type="ARBA" id="ARBA00004571"/>
    </source>
</evidence>
<dbReference type="Proteomes" id="UP001139461">
    <property type="component" value="Unassembled WGS sequence"/>
</dbReference>
<accession>A0A9X1QZE8</accession>
<keyword evidence="3 8" id="KW-1134">Transmembrane beta strand</keyword>
<keyword evidence="5" id="KW-0732">Signal</keyword>
<dbReference type="Gene3D" id="2.170.130.10">
    <property type="entry name" value="TonB-dependent receptor, plug domain"/>
    <property type="match status" value="1"/>
</dbReference>
<keyword evidence="2 8" id="KW-0813">Transport</keyword>
<protein>
    <submittedName>
        <fullName evidence="10">SusC/RagA family TonB-linked outer membrane protein</fullName>
    </submittedName>
</protein>
<keyword evidence="6 8" id="KW-0472">Membrane</keyword>
<sequence length="995" mass="110090">MKNNYRHGLALAGIFALFLNFSPPILSQNLPLKKISGTITDANGPLSGVNVLVKNTARGSTSDLDGRYSVNASLNDTLVFTYLGYKPVEIAVSSNNSINVFMQSDATALDQVIINAGYYKVSDKEKTGSIARVTAEEIESQPVNNPLEALQGRTPGLVITPTTGLPGGGVQVRIRGQNSITAGNEPLFVIDGIPYDSQSLSNGYASNPLLPDGNVSPLNNISPSEIESIEILKDADATAIYGSRGANGVVLITTKEGKSGKTRYNFKFQSSLGHVTRFQEQLNTLQYIRMREEAFANDGITEYPDYEYDVNGTWDKNRYTNWQKELIGETAYRNTINADVSGGGEQTRFLLSTQYTTETTVFPGDSHFNRASVHSAINHRDKADKFTVKFTAHYGIENNTLPARDLTFRALTLAPNAPAIYDENGDLNWEDGTFTNPLSILEADYLQHRKTLLSNLALHYQIIPSLGIRLNSGYENSNLDESRTNPNTVYNPDYGLGPDYSTIFVNKGDRTSWIMEPQVEWSIKLLGGQLTALAGASFQQRTDAVLSYFGQGFASNDLIYDLAAASFIQIDRDLEAKYKYEALYGRLNYNFQNKYILNLTGRRDGSSRFGPGKKFSNFGAIGAAYVFSEESFLKNSHWLSLGKLRGSYGTTGNDQIGDYGYLDTYTVSGTPYGGTIGIGPTQLYNPNFGWEINKKGTVALELGLWDNRISMTAEWYKNRSGNQLVGVPLPWTTGFPTVQANLGAIVENRGWELSLQTENFKTDNFSWTTHINLTLPKNELVAFPGLEASTYANQYVIGQPITIKKVFHYTGIDPETGIYQFEDYDGDGNISIPNDQQYTVDTAPKFYGGLSNSFKYHNWDLSLFFQFTKQKNYNYWYTASPAGIMVNQPIAVLDHWQTPGDNSETQLYTSGNNVVATTAFYNFIQSDAAISDASYIRLKNAAISYSLPLGKLTGKVFLQGQNLITFTNFKGGDPEQFSGFTPPLRWLGGGFQLTF</sequence>
<dbReference type="GO" id="GO:0044718">
    <property type="term" value="P:siderophore transmembrane transport"/>
    <property type="evidence" value="ECO:0007669"/>
    <property type="project" value="TreeGrafter"/>
</dbReference>
<dbReference type="InterPro" id="IPR023997">
    <property type="entry name" value="TonB-dep_OMP_SusC/RagA_CS"/>
</dbReference>
<dbReference type="SUPFAM" id="SSF49464">
    <property type="entry name" value="Carboxypeptidase regulatory domain-like"/>
    <property type="match status" value="1"/>
</dbReference>
<dbReference type="InterPro" id="IPR037066">
    <property type="entry name" value="Plug_dom_sf"/>
</dbReference>
<reference evidence="10" key="1">
    <citation type="submission" date="2021-09" db="EMBL/GenBank/DDBJ databases">
        <title>Genome of Aequorivita sp. strain F47161.</title>
        <authorList>
            <person name="Wang Y."/>
        </authorList>
    </citation>
    <scope>NUCLEOTIDE SEQUENCE</scope>
    <source>
        <strain evidence="10">F47161</strain>
    </source>
</reference>
<dbReference type="EMBL" id="JAIRBA010000018">
    <property type="protein sequence ID" value="MCG2419384.1"/>
    <property type="molecule type" value="Genomic_DNA"/>
</dbReference>
<dbReference type="GO" id="GO:0015344">
    <property type="term" value="F:siderophore uptake transmembrane transporter activity"/>
    <property type="evidence" value="ECO:0007669"/>
    <property type="project" value="TreeGrafter"/>
</dbReference>
<dbReference type="SUPFAM" id="SSF56935">
    <property type="entry name" value="Porins"/>
    <property type="match status" value="1"/>
</dbReference>
<evidence type="ECO:0000256" key="2">
    <source>
        <dbReference type="ARBA" id="ARBA00022448"/>
    </source>
</evidence>
<dbReference type="Pfam" id="PF13715">
    <property type="entry name" value="CarbopepD_reg_2"/>
    <property type="match status" value="1"/>
</dbReference>
<dbReference type="GO" id="GO:0009279">
    <property type="term" value="C:cell outer membrane"/>
    <property type="evidence" value="ECO:0007669"/>
    <property type="project" value="UniProtKB-SubCell"/>
</dbReference>
<dbReference type="InterPro" id="IPR039426">
    <property type="entry name" value="TonB-dep_rcpt-like"/>
</dbReference>
<dbReference type="PANTHER" id="PTHR30069:SF53">
    <property type="entry name" value="COLICIN I RECEPTOR-RELATED"/>
    <property type="match status" value="1"/>
</dbReference>
<keyword evidence="4 8" id="KW-0812">Transmembrane</keyword>
<dbReference type="RefSeq" id="WP_237603173.1">
    <property type="nucleotide sequence ID" value="NZ_JAIRBA010000018.1"/>
</dbReference>
<proteinExistence type="inferred from homology"/>
<comment type="caution">
    <text evidence="10">The sequence shown here is derived from an EMBL/GenBank/DDBJ whole genome shotgun (WGS) entry which is preliminary data.</text>
</comment>
<comment type="similarity">
    <text evidence="8">Belongs to the TonB-dependent receptor family.</text>
</comment>
<dbReference type="Gene3D" id="2.40.170.20">
    <property type="entry name" value="TonB-dependent receptor, beta-barrel domain"/>
    <property type="match status" value="1"/>
</dbReference>
<evidence type="ECO:0000256" key="5">
    <source>
        <dbReference type="ARBA" id="ARBA00022729"/>
    </source>
</evidence>
<dbReference type="NCBIfam" id="TIGR04056">
    <property type="entry name" value="OMP_RagA_SusC"/>
    <property type="match status" value="1"/>
</dbReference>
<evidence type="ECO:0000256" key="4">
    <source>
        <dbReference type="ARBA" id="ARBA00022692"/>
    </source>
</evidence>